<gene>
    <name evidence="1" type="ORF">FCALED_LOCUS6831</name>
</gene>
<name>A0A9N9BF04_9GLOM</name>
<protein>
    <submittedName>
        <fullName evidence="1">16072_t:CDS:1</fullName>
    </submittedName>
</protein>
<evidence type="ECO:0000313" key="2">
    <source>
        <dbReference type="Proteomes" id="UP000789570"/>
    </source>
</evidence>
<reference evidence="1" key="1">
    <citation type="submission" date="2021-06" db="EMBL/GenBank/DDBJ databases">
        <authorList>
            <person name="Kallberg Y."/>
            <person name="Tangrot J."/>
            <person name="Rosling A."/>
        </authorList>
    </citation>
    <scope>NUCLEOTIDE SEQUENCE</scope>
    <source>
        <strain evidence="1">UK204</strain>
    </source>
</reference>
<comment type="caution">
    <text evidence="1">The sequence shown here is derived from an EMBL/GenBank/DDBJ whole genome shotgun (WGS) entry which is preliminary data.</text>
</comment>
<organism evidence="1 2">
    <name type="scientific">Funneliformis caledonium</name>
    <dbReference type="NCBI Taxonomy" id="1117310"/>
    <lineage>
        <taxon>Eukaryota</taxon>
        <taxon>Fungi</taxon>
        <taxon>Fungi incertae sedis</taxon>
        <taxon>Mucoromycota</taxon>
        <taxon>Glomeromycotina</taxon>
        <taxon>Glomeromycetes</taxon>
        <taxon>Glomerales</taxon>
        <taxon>Glomeraceae</taxon>
        <taxon>Funneliformis</taxon>
    </lineage>
</organism>
<dbReference type="AlphaFoldDB" id="A0A9N9BF04"/>
<sequence>MILVSERLSKNSQFKIHFHLENKKLYYKFYNHVINHERY</sequence>
<accession>A0A9N9BF04</accession>
<keyword evidence="2" id="KW-1185">Reference proteome</keyword>
<dbReference type="EMBL" id="CAJVPQ010001697">
    <property type="protein sequence ID" value="CAG8565637.1"/>
    <property type="molecule type" value="Genomic_DNA"/>
</dbReference>
<dbReference type="Proteomes" id="UP000789570">
    <property type="component" value="Unassembled WGS sequence"/>
</dbReference>
<evidence type="ECO:0000313" key="1">
    <source>
        <dbReference type="EMBL" id="CAG8565637.1"/>
    </source>
</evidence>
<proteinExistence type="predicted"/>